<accession>A0A6A6HFW8</accession>
<feature type="compositionally biased region" description="Pro residues" evidence="1">
    <location>
        <begin position="120"/>
        <end position="133"/>
    </location>
</feature>
<reference evidence="2" key="1">
    <citation type="journal article" date="2020" name="Stud. Mycol.">
        <title>101 Dothideomycetes genomes: a test case for predicting lifestyles and emergence of pathogens.</title>
        <authorList>
            <person name="Haridas S."/>
            <person name="Albert R."/>
            <person name="Binder M."/>
            <person name="Bloem J."/>
            <person name="Labutti K."/>
            <person name="Salamov A."/>
            <person name="Andreopoulos B."/>
            <person name="Baker S."/>
            <person name="Barry K."/>
            <person name="Bills G."/>
            <person name="Bluhm B."/>
            <person name="Cannon C."/>
            <person name="Castanera R."/>
            <person name="Culley D."/>
            <person name="Daum C."/>
            <person name="Ezra D."/>
            <person name="Gonzalez J."/>
            <person name="Henrissat B."/>
            <person name="Kuo A."/>
            <person name="Liang C."/>
            <person name="Lipzen A."/>
            <person name="Lutzoni F."/>
            <person name="Magnuson J."/>
            <person name="Mondo S."/>
            <person name="Nolan M."/>
            <person name="Ohm R."/>
            <person name="Pangilinan J."/>
            <person name="Park H.-J."/>
            <person name="Ramirez L."/>
            <person name="Alfaro M."/>
            <person name="Sun H."/>
            <person name="Tritt A."/>
            <person name="Yoshinaga Y."/>
            <person name="Zwiers L.-H."/>
            <person name="Turgeon B."/>
            <person name="Goodwin S."/>
            <person name="Spatafora J."/>
            <person name="Crous P."/>
            <person name="Grigoriev I."/>
        </authorList>
    </citation>
    <scope>NUCLEOTIDE SEQUENCE</scope>
    <source>
        <strain evidence="2">Tuck. ex Michener</strain>
    </source>
</reference>
<evidence type="ECO:0000313" key="2">
    <source>
        <dbReference type="EMBL" id="KAF2237016.1"/>
    </source>
</evidence>
<feature type="compositionally biased region" description="Low complexity" evidence="1">
    <location>
        <begin position="147"/>
        <end position="160"/>
    </location>
</feature>
<gene>
    <name evidence="2" type="ORF">EV356DRAFT_512289</name>
</gene>
<dbReference type="AlphaFoldDB" id="A0A6A6HFW8"/>
<feature type="region of interest" description="Disordered" evidence="1">
    <location>
        <begin position="119"/>
        <end position="178"/>
    </location>
</feature>
<dbReference type="EMBL" id="ML991782">
    <property type="protein sequence ID" value="KAF2237016.1"/>
    <property type="molecule type" value="Genomic_DNA"/>
</dbReference>
<evidence type="ECO:0000256" key="1">
    <source>
        <dbReference type="SAM" id="MobiDB-lite"/>
    </source>
</evidence>
<sequence length="444" mass="49035">MAEADDVVFVDCRCGRHPTFEESKPKAEEPIRPIPPVKPKRFCRRVPDDLAPQEEREDCKCRNSKDTLNILLGSSPYMADNFSRNGRANVPEEKSEIHNSNNHILPEPVMLPKPHGLPVAPAPPMEGPAPFPSSLPYRVNPDRRAQSPSVDSYDSSSDESVIPPRRRGRGAGRGSKPFPFVEISSHHEMMNHLVAPIPNYRGGVLSPEMASCSAMLIPFGRRAYVNSMSFSVVDLKKYFWLLKLAEPEAWYPWPSKQTLAQMTALGNAGLSATVYDGLQPISAYQPKALSVPRVCLGQPLLETAVSKIGCICIGGSKNGDHCYACDRIRKTNPKNLDLQFYSVQQSEEVLPIYNRLQDPRDVESHTLPIYRVVVTGSLDAAAAQAFCDAGANGWSTLFTCAIAENNGEKLGEIKSVDALERVDQPWKLTGNTLGAMNDKIKVFY</sequence>
<name>A0A6A6HFW8_VIRVR</name>
<dbReference type="OrthoDB" id="3946340at2759"/>
<keyword evidence="3" id="KW-1185">Reference proteome</keyword>
<evidence type="ECO:0000313" key="3">
    <source>
        <dbReference type="Proteomes" id="UP000800092"/>
    </source>
</evidence>
<proteinExistence type="predicted"/>
<protein>
    <submittedName>
        <fullName evidence="2">Uncharacterized protein</fullName>
    </submittedName>
</protein>
<organism evidence="2 3">
    <name type="scientific">Viridothelium virens</name>
    <name type="common">Speckled blister lichen</name>
    <name type="synonym">Trypethelium virens</name>
    <dbReference type="NCBI Taxonomy" id="1048519"/>
    <lineage>
        <taxon>Eukaryota</taxon>
        <taxon>Fungi</taxon>
        <taxon>Dikarya</taxon>
        <taxon>Ascomycota</taxon>
        <taxon>Pezizomycotina</taxon>
        <taxon>Dothideomycetes</taxon>
        <taxon>Dothideomycetes incertae sedis</taxon>
        <taxon>Trypetheliales</taxon>
        <taxon>Trypetheliaceae</taxon>
        <taxon>Viridothelium</taxon>
    </lineage>
</organism>
<dbReference type="Proteomes" id="UP000800092">
    <property type="component" value="Unassembled WGS sequence"/>
</dbReference>
<feature type="compositionally biased region" description="Basic and acidic residues" evidence="1">
    <location>
        <begin position="19"/>
        <end position="31"/>
    </location>
</feature>
<feature type="region of interest" description="Disordered" evidence="1">
    <location>
        <begin position="19"/>
        <end position="40"/>
    </location>
</feature>